<dbReference type="InterPro" id="IPR024909">
    <property type="entry name" value="Cys-tRNA/MSH_ligase"/>
</dbReference>
<evidence type="ECO:0000256" key="5">
    <source>
        <dbReference type="ARBA" id="ARBA00022598"/>
    </source>
</evidence>
<dbReference type="InterPro" id="IPR056411">
    <property type="entry name" value="CysS_C"/>
</dbReference>
<accession>A0ABX0QSX1</accession>
<evidence type="ECO:0000313" key="14">
    <source>
        <dbReference type="EMBL" id="NIE99929.1"/>
    </source>
</evidence>
<dbReference type="EMBL" id="VWXD01000002">
    <property type="protein sequence ID" value="NIE99929.1"/>
    <property type="molecule type" value="Genomic_DNA"/>
</dbReference>
<sequence>MLKIYNTLSRQKEEFKPIHAGQIGMYVCGITVYDLCHIGHGRTFVAFDVISRYLRYADYQLKYVRNITDIDDKIIKRANENGESIETLTNRMIAEMHKDFDALGILPPDLEPRATRHIPEIIELVERLIERKHAYVADNGDVMFDVLSDKGYGVLSRQDLTQLQAGARVEISEIKRNPMDFVLWKMSKADEPAWNSPWGNGRPGWHIECSAMNCKQLGTHFDIHGGGSDLMFPHHENEVAQSTCAHDGQYVNYWMHSGMVMIDREKMSKSLGNFFTVRDVLAHYDAETVRYFLMSGHYRSQLNYGEDNLNQARAALERLYTALRHTDANATAAGGEEFEARFRAAMDDDFNTPEAYSVFFDMAREVNRLKTEDKTASDALAAKLRQLADVLGILQQDPEQFLQSSAQVNDDEVAEIEHWVKARSDARAAKDWAQADVARDKLNELGVIVEDGPQGSSWRRK</sequence>
<dbReference type="HAMAP" id="MF_00041">
    <property type="entry name" value="Cys_tRNA_synth"/>
    <property type="match status" value="1"/>
</dbReference>
<dbReference type="CDD" id="cd07963">
    <property type="entry name" value="Anticodon_Ia_Cys"/>
    <property type="match status" value="1"/>
</dbReference>
<comment type="caution">
    <text evidence="14">The sequence shown here is derived from an EMBL/GenBank/DDBJ whole genome shotgun (WGS) entry which is preliminary data.</text>
</comment>
<feature type="short sequence motif" description="'KMSKS' region" evidence="12">
    <location>
        <begin position="266"/>
        <end position="270"/>
    </location>
</feature>
<organism evidence="14 15">
    <name type="scientific">Candidatus Pantoea formicae</name>
    <dbReference type="NCBI Taxonomy" id="2608355"/>
    <lineage>
        <taxon>Bacteria</taxon>
        <taxon>Pseudomonadati</taxon>
        <taxon>Pseudomonadota</taxon>
        <taxon>Gammaproteobacteria</taxon>
        <taxon>Enterobacterales</taxon>
        <taxon>Erwiniaceae</taxon>
        <taxon>Pantoea</taxon>
    </lineage>
</organism>
<feature type="binding site" evidence="12">
    <location>
        <position position="234"/>
    </location>
    <ligand>
        <name>Zn(2+)</name>
        <dbReference type="ChEBI" id="CHEBI:29105"/>
    </ligand>
</feature>
<gene>
    <name evidence="12 14" type="primary">cysS</name>
    <name evidence="14" type="ORF">F3J38_07600</name>
</gene>
<proteinExistence type="inferred from homology"/>
<dbReference type="InterPro" id="IPR015803">
    <property type="entry name" value="Cys-tRNA-ligase"/>
</dbReference>
<protein>
    <recommendedName>
        <fullName evidence="12">Cysteine--tRNA ligase</fullName>
        <ecNumber evidence="12">6.1.1.16</ecNumber>
    </recommendedName>
    <alternativeName>
        <fullName evidence="12">Cysteinyl-tRNA synthetase</fullName>
        <shortName evidence="12">CysRS</shortName>
    </alternativeName>
</protein>
<evidence type="ECO:0000313" key="15">
    <source>
        <dbReference type="Proteomes" id="UP000780690"/>
    </source>
</evidence>
<evidence type="ECO:0000256" key="8">
    <source>
        <dbReference type="ARBA" id="ARBA00022833"/>
    </source>
</evidence>
<dbReference type="Proteomes" id="UP000780690">
    <property type="component" value="Unassembled WGS sequence"/>
</dbReference>
<dbReference type="Pfam" id="PF01406">
    <property type="entry name" value="tRNA-synt_1e"/>
    <property type="match status" value="1"/>
</dbReference>
<keyword evidence="9 12" id="KW-0067">ATP-binding</keyword>
<dbReference type="PRINTS" id="PR00983">
    <property type="entry name" value="TRNASYNTHCYS"/>
</dbReference>
<comment type="similarity">
    <text evidence="2 12">Belongs to the class-I aminoacyl-tRNA synthetase family.</text>
</comment>
<dbReference type="PANTHER" id="PTHR10890">
    <property type="entry name" value="CYSTEINYL-TRNA SYNTHETASE"/>
    <property type="match status" value="1"/>
</dbReference>
<feature type="domain" description="Cysteinyl-tRNA synthetase class Ia DALR" evidence="13">
    <location>
        <begin position="341"/>
        <end position="402"/>
    </location>
</feature>
<dbReference type="InterPro" id="IPR009080">
    <property type="entry name" value="tRNAsynth_Ia_anticodon-bd"/>
</dbReference>
<keyword evidence="8 12" id="KW-0862">Zinc</keyword>
<dbReference type="NCBIfam" id="TIGR00435">
    <property type="entry name" value="cysS"/>
    <property type="match status" value="1"/>
</dbReference>
<reference evidence="14 15" key="1">
    <citation type="journal article" date="2019" name="bioRxiv">
        <title>Bacteria contribute to plant secondary compound degradation in a generalist herbivore system.</title>
        <authorList>
            <person name="Francoeur C.B."/>
            <person name="Khadempour L."/>
            <person name="Moreira-Soto R.D."/>
            <person name="Gotting K."/>
            <person name="Book A.J."/>
            <person name="Pinto-Tomas A.A."/>
            <person name="Keefover-Ring K."/>
            <person name="Currie C.R."/>
        </authorList>
    </citation>
    <scope>NUCLEOTIDE SEQUENCE [LARGE SCALE GENOMIC DNA]</scope>
    <source>
        <strain evidence="14 15">Acro-805</strain>
    </source>
</reference>
<feature type="binding site" evidence="12">
    <location>
        <position position="269"/>
    </location>
    <ligand>
        <name>ATP</name>
        <dbReference type="ChEBI" id="CHEBI:30616"/>
    </ligand>
</feature>
<dbReference type="GO" id="GO:0004817">
    <property type="term" value="F:cysteine-tRNA ligase activity"/>
    <property type="evidence" value="ECO:0007669"/>
    <property type="project" value="UniProtKB-EC"/>
</dbReference>
<dbReference type="InterPro" id="IPR032678">
    <property type="entry name" value="tRNA-synt_1_cat_dom"/>
</dbReference>
<feature type="short sequence motif" description="'HIGH' region" evidence="12">
    <location>
        <begin position="30"/>
        <end position="40"/>
    </location>
</feature>
<feature type="binding site" evidence="12">
    <location>
        <position position="28"/>
    </location>
    <ligand>
        <name>Zn(2+)</name>
        <dbReference type="ChEBI" id="CHEBI:29105"/>
    </ligand>
</feature>
<evidence type="ECO:0000256" key="11">
    <source>
        <dbReference type="ARBA" id="ARBA00023146"/>
    </source>
</evidence>
<dbReference type="SUPFAM" id="SSF52374">
    <property type="entry name" value="Nucleotidylyl transferase"/>
    <property type="match status" value="1"/>
</dbReference>
<evidence type="ECO:0000256" key="10">
    <source>
        <dbReference type="ARBA" id="ARBA00022917"/>
    </source>
</evidence>
<comment type="subcellular location">
    <subcellularLocation>
        <location evidence="1 12">Cytoplasm</location>
    </subcellularLocation>
</comment>
<keyword evidence="5 12" id="KW-0436">Ligase</keyword>
<evidence type="ECO:0000256" key="7">
    <source>
        <dbReference type="ARBA" id="ARBA00022741"/>
    </source>
</evidence>
<evidence type="ECO:0000256" key="2">
    <source>
        <dbReference type="ARBA" id="ARBA00005594"/>
    </source>
</evidence>
<comment type="cofactor">
    <cofactor evidence="12">
        <name>Zn(2+)</name>
        <dbReference type="ChEBI" id="CHEBI:29105"/>
    </cofactor>
    <text evidence="12">Binds 1 zinc ion per subunit.</text>
</comment>
<evidence type="ECO:0000256" key="3">
    <source>
        <dbReference type="ARBA" id="ARBA00011245"/>
    </source>
</evidence>
<dbReference type="Gene3D" id="1.20.120.1910">
    <property type="entry name" value="Cysteine-tRNA ligase, C-terminal anti-codon recognition domain"/>
    <property type="match status" value="1"/>
</dbReference>
<dbReference type="EC" id="6.1.1.16" evidence="12"/>
<feature type="binding site" evidence="12">
    <location>
        <position position="209"/>
    </location>
    <ligand>
        <name>Zn(2+)</name>
        <dbReference type="ChEBI" id="CHEBI:29105"/>
    </ligand>
</feature>
<dbReference type="PANTHER" id="PTHR10890:SF3">
    <property type="entry name" value="CYSTEINE--TRNA LIGASE, CYTOPLASMIC"/>
    <property type="match status" value="1"/>
</dbReference>
<evidence type="ECO:0000256" key="1">
    <source>
        <dbReference type="ARBA" id="ARBA00004496"/>
    </source>
</evidence>
<evidence type="ECO:0000259" key="13">
    <source>
        <dbReference type="SMART" id="SM00840"/>
    </source>
</evidence>
<evidence type="ECO:0000256" key="9">
    <source>
        <dbReference type="ARBA" id="ARBA00022840"/>
    </source>
</evidence>
<dbReference type="RefSeq" id="WP_167136481.1">
    <property type="nucleotide sequence ID" value="NZ_VWXD01000002.1"/>
</dbReference>
<dbReference type="Pfam" id="PF09190">
    <property type="entry name" value="DALR_2"/>
    <property type="match status" value="1"/>
</dbReference>
<dbReference type="CDD" id="cd00672">
    <property type="entry name" value="CysRS_core"/>
    <property type="match status" value="1"/>
</dbReference>
<name>A0ABX0QSX1_9GAMM</name>
<evidence type="ECO:0000256" key="4">
    <source>
        <dbReference type="ARBA" id="ARBA00022490"/>
    </source>
</evidence>
<keyword evidence="4 12" id="KW-0963">Cytoplasm</keyword>
<keyword evidence="7 12" id="KW-0547">Nucleotide-binding</keyword>
<evidence type="ECO:0000256" key="12">
    <source>
        <dbReference type="HAMAP-Rule" id="MF_00041"/>
    </source>
</evidence>
<comment type="subunit">
    <text evidence="3 12">Monomer.</text>
</comment>
<dbReference type="SUPFAM" id="SSF47323">
    <property type="entry name" value="Anticodon-binding domain of a subclass of class I aminoacyl-tRNA synthetases"/>
    <property type="match status" value="1"/>
</dbReference>
<comment type="catalytic activity">
    <reaction evidence="12">
        <text>tRNA(Cys) + L-cysteine + ATP = L-cysteinyl-tRNA(Cys) + AMP + diphosphate</text>
        <dbReference type="Rhea" id="RHEA:17773"/>
        <dbReference type="Rhea" id="RHEA-COMP:9661"/>
        <dbReference type="Rhea" id="RHEA-COMP:9679"/>
        <dbReference type="ChEBI" id="CHEBI:30616"/>
        <dbReference type="ChEBI" id="CHEBI:33019"/>
        <dbReference type="ChEBI" id="CHEBI:35235"/>
        <dbReference type="ChEBI" id="CHEBI:78442"/>
        <dbReference type="ChEBI" id="CHEBI:78517"/>
        <dbReference type="ChEBI" id="CHEBI:456215"/>
        <dbReference type="EC" id="6.1.1.16"/>
    </reaction>
</comment>
<keyword evidence="11 12" id="KW-0030">Aminoacyl-tRNA synthetase</keyword>
<dbReference type="InterPro" id="IPR014729">
    <property type="entry name" value="Rossmann-like_a/b/a_fold"/>
</dbReference>
<keyword evidence="10 12" id="KW-0648">Protein biosynthesis</keyword>
<dbReference type="Pfam" id="PF23493">
    <property type="entry name" value="CysS_C"/>
    <property type="match status" value="1"/>
</dbReference>
<dbReference type="SMART" id="SM00840">
    <property type="entry name" value="DALR_2"/>
    <property type="match status" value="1"/>
</dbReference>
<keyword evidence="6 12" id="KW-0479">Metal-binding</keyword>
<keyword evidence="15" id="KW-1185">Reference proteome</keyword>
<evidence type="ECO:0000256" key="6">
    <source>
        <dbReference type="ARBA" id="ARBA00022723"/>
    </source>
</evidence>
<dbReference type="Gene3D" id="3.40.50.620">
    <property type="entry name" value="HUPs"/>
    <property type="match status" value="1"/>
</dbReference>
<feature type="binding site" evidence="12">
    <location>
        <position position="238"/>
    </location>
    <ligand>
        <name>Zn(2+)</name>
        <dbReference type="ChEBI" id="CHEBI:29105"/>
    </ligand>
</feature>
<dbReference type="InterPro" id="IPR015273">
    <property type="entry name" value="Cys-tRNA-synt_Ia_DALR"/>
</dbReference>